<feature type="signal peptide" evidence="8">
    <location>
        <begin position="1"/>
        <end position="23"/>
    </location>
</feature>
<evidence type="ECO:0000256" key="8">
    <source>
        <dbReference type="SAM" id="SignalP"/>
    </source>
</evidence>
<evidence type="ECO:0000256" key="7">
    <source>
        <dbReference type="ARBA" id="ARBA00023237"/>
    </source>
</evidence>
<dbReference type="AlphaFoldDB" id="A0A2U3L9Y0"/>
<dbReference type="Gene3D" id="2.40.170.20">
    <property type="entry name" value="TonB-dependent receptor, beta-barrel domain"/>
    <property type="match status" value="1"/>
</dbReference>
<dbReference type="EMBL" id="OMOD01000186">
    <property type="protein sequence ID" value="SPF48721.1"/>
    <property type="molecule type" value="Genomic_DNA"/>
</dbReference>
<evidence type="ECO:0000256" key="5">
    <source>
        <dbReference type="ARBA" id="ARBA00022729"/>
    </source>
</evidence>
<evidence type="ECO:0000259" key="9">
    <source>
        <dbReference type="Pfam" id="PF25183"/>
    </source>
</evidence>
<dbReference type="GO" id="GO:0009279">
    <property type="term" value="C:cell outer membrane"/>
    <property type="evidence" value="ECO:0007669"/>
    <property type="project" value="UniProtKB-SubCell"/>
</dbReference>
<dbReference type="Pfam" id="PF13620">
    <property type="entry name" value="CarboxypepD_reg"/>
    <property type="match status" value="1"/>
</dbReference>
<feature type="domain" description="TonB-dependent transporter Oar-like beta-barrel" evidence="9">
    <location>
        <begin position="522"/>
        <end position="757"/>
    </location>
</feature>
<dbReference type="InterPro" id="IPR008969">
    <property type="entry name" value="CarboxyPept-like_regulatory"/>
</dbReference>
<accession>A0A2U3L9Y0</accession>
<proteinExistence type="predicted"/>
<gene>
    <name evidence="10" type="ORF">SBA1_880007</name>
</gene>
<keyword evidence="5 8" id="KW-0732">Signal</keyword>
<dbReference type="InterPro" id="IPR036942">
    <property type="entry name" value="Beta-barrel_TonB_sf"/>
</dbReference>
<dbReference type="OrthoDB" id="101228at2"/>
<keyword evidence="2" id="KW-0813">Transport</keyword>
<keyword evidence="6" id="KW-0472">Membrane</keyword>
<reference evidence="11" key="1">
    <citation type="submission" date="2018-02" db="EMBL/GenBank/DDBJ databases">
        <authorList>
            <person name="Hausmann B."/>
        </authorList>
    </citation>
    <scope>NUCLEOTIDE SEQUENCE [LARGE SCALE GENOMIC DNA]</scope>
    <source>
        <strain evidence="11">Peat soil MAG SbA1</strain>
    </source>
</reference>
<evidence type="ECO:0000256" key="1">
    <source>
        <dbReference type="ARBA" id="ARBA00004571"/>
    </source>
</evidence>
<dbReference type="SUPFAM" id="SSF49464">
    <property type="entry name" value="Carboxypeptidase regulatory domain-like"/>
    <property type="match status" value="1"/>
</dbReference>
<organism evidence="10 11">
    <name type="scientific">Candidatus Sulfotelmatobacter kueseliae</name>
    <dbReference type="NCBI Taxonomy" id="2042962"/>
    <lineage>
        <taxon>Bacteria</taxon>
        <taxon>Pseudomonadati</taxon>
        <taxon>Acidobacteriota</taxon>
        <taxon>Terriglobia</taxon>
        <taxon>Terriglobales</taxon>
        <taxon>Candidatus Korobacteraceae</taxon>
        <taxon>Candidatus Sulfotelmatobacter</taxon>
    </lineage>
</organism>
<sequence length="838" mass="92961">MRSLLLTLALVVSAAAQSAPAPAIVVTDENGVAVAAARVFLESPPLPAVRCQTDFAGRCQFLSLPAGSYQLRVEKEGFYATVEPSVEIAPSSIIEVTISHQQEVREVVNVVESPPAIDPAQIAAQETISGLDVINIVYPTTNDYRNALNYIPGVVQDQSGQPHVAGAQTYQTVTLLDGFNVTQPANGLLLVRVSTDAFRSIQVEPAREPAEDGKGSGGLLSLNTGIGDDHFRFFATDFIPSVQDKHGLRFDQFLPLFTFSGPIEKKKVWFYNAFDGEYDNTIYTELPPGQDNDHTLRLGNLSKVQANLTSRNILTTSFLVNYFHDQYAYLSPLNPQLTNPKDVESAYVGSVKDQHYFGGGELLEAGFAFDQYNVQITPYGTSPYFVTPNIANGSYYLAYGTHARRWQAVSNLFLPPRQWHGRHDFKVGVDLDRISYDAQFDRQPISLLTATATVPLPTGETCLNAPQDPNFPCTRYSTFAGGLPSSTYNSEISAYAEDRWSITNRLLVEPGVRLDWDEIVRHAEIAPRLAGTYVLDNAGNTKLSAGIGLVYDATPIFLIARPYAGTRQDIFYSMNPDCSTNPKCSPAVFVTGPVMTTFTVNTNTLASPRFLNWSLGLEKKLPAAVYLKAEFQEKRGSRGFVYDTPDATAGDSILENTRDDRYDALQLTLRHNFRESYMVMGSYTLSRAHSNQALDFNVDNPVLSGQQPGPYPWDAPNRFLSWGYLPFFKLPIIHQLEVAYSMEARTGFPFSLFNEQQQLISAVGAERFPEYFSLNLQLEKRFHFLGYYLALRGGFDNITGRCNPYIVNNVIDASHLNPTFSACQGRAFTSRIRLLGRK</sequence>
<dbReference type="GO" id="GO:0044718">
    <property type="term" value="P:siderophore transmembrane transport"/>
    <property type="evidence" value="ECO:0007669"/>
    <property type="project" value="TreeGrafter"/>
</dbReference>
<evidence type="ECO:0000256" key="2">
    <source>
        <dbReference type="ARBA" id="ARBA00022448"/>
    </source>
</evidence>
<evidence type="ECO:0000256" key="4">
    <source>
        <dbReference type="ARBA" id="ARBA00022692"/>
    </source>
</evidence>
<feature type="chain" id="PRO_5015396869" description="TonB-dependent transporter Oar-like beta-barrel domain-containing protein" evidence="8">
    <location>
        <begin position="24"/>
        <end position="838"/>
    </location>
</feature>
<dbReference type="InterPro" id="IPR057601">
    <property type="entry name" value="Oar-like_b-barrel"/>
</dbReference>
<evidence type="ECO:0000256" key="3">
    <source>
        <dbReference type="ARBA" id="ARBA00022452"/>
    </source>
</evidence>
<dbReference type="Gene3D" id="2.60.40.1120">
    <property type="entry name" value="Carboxypeptidase-like, regulatory domain"/>
    <property type="match status" value="1"/>
</dbReference>
<dbReference type="PANTHER" id="PTHR30069">
    <property type="entry name" value="TONB-DEPENDENT OUTER MEMBRANE RECEPTOR"/>
    <property type="match status" value="1"/>
</dbReference>
<keyword evidence="4" id="KW-0812">Transmembrane</keyword>
<dbReference type="Pfam" id="PF25183">
    <property type="entry name" value="OMP_b-brl_4"/>
    <property type="match status" value="1"/>
</dbReference>
<dbReference type="InterPro" id="IPR039426">
    <property type="entry name" value="TonB-dep_rcpt-like"/>
</dbReference>
<evidence type="ECO:0000256" key="6">
    <source>
        <dbReference type="ARBA" id="ARBA00023136"/>
    </source>
</evidence>
<dbReference type="Proteomes" id="UP000238701">
    <property type="component" value="Unassembled WGS sequence"/>
</dbReference>
<dbReference type="GO" id="GO:0015344">
    <property type="term" value="F:siderophore uptake transmembrane transporter activity"/>
    <property type="evidence" value="ECO:0007669"/>
    <property type="project" value="TreeGrafter"/>
</dbReference>
<evidence type="ECO:0000313" key="10">
    <source>
        <dbReference type="EMBL" id="SPF48721.1"/>
    </source>
</evidence>
<protein>
    <recommendedName>
        <fullName evidence="9">TonB-dependent transporter Oar-like beta-barrel domain-containing protein</fullName>
    </recommendedName>
</protein>
<keyword evidence="7" id="KW-0998">Cell outer membrane</keyword>
<keyword evidence="3" id="KW-1134">Transmembrane beta strand</keyword>
<name>A0A2U3L9Y0_9BACT</name>
<comment type="subcellular location">
    <subcellularLocation>
        <location evidence="1">Cell outer membrane</location>
        <topology evidence="1">Multi-pass membrane protein</topology>
    </subcellularLocation>
</comment>
<dbReference type="SUPFAM" id="SSF56935">
    <property type="entry name" value="Porins"/>
    <property type="match status" value="1"/>
</dbReference>
<evidence type="ECO:0000313" key="11">
    <source>
        <dbReference type="Proteomes" id="UP000238701"/>
    </source>
</evidence>
<dbReference type="PANTHER" id="PTHR30069:SF29">
    <property type="entry name" value="HEMOGLOBIN AND HEMOGLOBIN-HAPTOGLOBIN-BINDING PROTEIN 1-RELATED"/>
    <property type="match status" value="1"/>
</dbReference>